<protein>
    <submittedName>
        <fullName evidence="3">3-alpha-hydroxysteroid dehydrogenase</fullName>
    </submittedName>
</protein>
<sequence>MGRVDGKVVLISGGAQGMGAAHAKMLVDEGAKVVIGDILDEKGEALAGELGDAVRYVHLDVTDAQQWDAAVQTAVDTYGSLTALVNNAGIVALGKIGKFDMAKWQKVIDVNLTGTFLGMQAVVEQLKAAGGGSIINVSSIEGLRGAPMVHPYVASKWAVRGLAKSAALELGPFNIRVNSVHPGFIRTPMTKHFPDDMVTAPLGRPGKSEEVSTFIVFLVSDESSFSTGSEFVMDGGLVTDVPHKNLF</sequence>
<gene>
    <name evidence="3" type="ORF">MMUR_10470</name>
</gene>
<dbReference type="InterPro" id="IPR020904">
    <property type="entry name" value="Sc_DH/Rdtase_CS"/>
</dbReference>
<evidence type="ECO:0000256" key="1">
    <source>
        <dbReference type="ARBA" id="ARBA00006484"/>
    </source>
</evidence>
<dbReference type="RefSeq" id="WP_193488357.1">
    <property type="nucleotide sequence ID" value="NZ_BAAAMC010000003.1"/>
</dbReference>
<dbReference type="AlphaFoldDB" id="A0A7I9WGN2"/>
<comment type="similarity">
    <text evidence="1">Belongs to the short-chain dehydrogenases/reductases (SDR) family.</text>
</comment>
<organism evidence="3 4">
    <name type="scientific">Mycolicibacterium murale</name>
    <dbReference type="NCBI Taxonomy" id="182220"/>
    <lineage>
        <taxon>Bacteria</taxon>
        <taxon>Bacillati</taxon>
        <taxon>Actinomycetota</taxon>
        <taxon>Actinomycetes</taxon>
        <taxon>Mycobacteriales</taxon>
        <taxon>Mycobacteriaceae</taxon>
        <taxon>Mycolicibacterium</taxon>
    </lineage>
</organism>
<dbReference type="GO" id="GO:0016491">
    <property type="term" value="F:oxidoreductase activity"/>
    <property type="evidence" value="ECO:0007669"/>
    <property type="project" value="UniProtKB-KW"/>
</dbReference>
<dbReference type="InterPro" id="IPR036291">
    <property type="entry name" value="NAD(P)-bd_dom_sf"/>
</dbReference>
<dbReference type="Proteomes" id="UP000465241">
    <property type="component" value="Unassembled WGS sequence"/>
</dbReference>
<dbReference type="PROSITE" id="PS00061">
    <property type="entry name" value="ADH_SHORT"/>
    <property type="match status" value="1"/>
</dbReference>
<dbReference type="PRINTS" id="PR00080">
    <property type="entry name" value="SDRFAMILY"/>
</dbReference>
<accession>A0A7I9WGN2</accession>
<dbReference type="NCBIfam" id="NF005559">
    <property type="entry name" value="PRK07231.1"/>
    <property type="match status" value="1"/>
</dbReference>
<dbReference type="SUPFAM" id="SSF51735">
    <property type="entry name" value="NAD(P)-binding Rossmann-fold domains"/>
    <property type="match status" value="1"/>
</dbReference>
<proteinExistence type="inferred from homology"/>
<dbReference type="PANTHER" id="PTHR24321">
    <property type="entry name" value="DEHYDROGENASES, SHORT CHAIN"/>
    <property type="match status" value="1"/>
</dbReference>
<keyword evidence="2" id="KW-0560">Oxidoreductase</keyword>
<dbReference type="Gene3D" id="3.40.50.720">
    <property type="entry name" value="NAD(P)-binding Rossmann-like Domain"/>
    <property type="match status" value="1"/>
</dbReference>
<reference evidence="3 4" key="1">
    <citation type="journal article" date="2019" name="Emerg. Microbes Infect.">
        <title>Comprehensive subspecies identification of 175 nontuberculous mycobacteria species based on 7547 genomic profiles.</title>
        <authorList>
            <person name="Matsumoto Y."/>
            <person name="Kinjo T."/>
            <person name="Motooka D."/>
            <person name="Nabeya D."/>
            <person name="Jung N."/>
            <person name="Uechi K."/>
            <person name="Horii T."/>
            <person name="Iida T."/>
            <person name="Fujita J."/>
            <person name="Nakamura S."/>
        </authorList>
    </citation>
    <scope>NUCLEOTIDE SEQUENCE [LARGE SCALE GENOMIC DNA]</scope>
    <source>
        <strain evidence="3 4">JCM 13392</strain>
    </source>
</reference>
<dbReference type="PRINTS" id="PR00081">
    <property type="entry name" value="GDHRDH"/>
</dbReference>
<name>A0A7I9WGN2_9MYCO</name>
<keyword evidence="4" id="KW-1185">Reference proteome</keyword>
<dbReference type="Pfam" id="PF13561">
    <property type="entry name" value="adh_short_C2"/>
    <property type="match status" value="1"/>
</dbReference>
<dbReference type="EMBL" id="BLKT01000003">
    <property type="protein sequence ID" value="GFG56911.1"/>
    <property type="molecule type" value="Genomic_DNA"/>
</dbReference>
<evidence type="ECO:0000313" key="3">
    <source>
        <dbReference type="EMBL" id="GFG56911.1"/>
    </source>
</evidence>
<dbReference type="PANTHER" id="PTHR24321:SF8">
    <property type="entry name" value="ESTRADIOL 17-BETA-DEHYDROGENASE 8-RELATED"/>
    <property type="match status" value="1"/>
</dbReference>
<comment type="caution">
    <text evidence="3">The sequence shown here is derived from an EMBL/GenBank/DDBJ whole genome shotgun (WGS) entry which is preliminary data.</text>
</comment>
<evidence type="ECO:0000313" key="4">
    <source>
        <dbReference type="Proteomes" id="UP000465241"/>
    </source>
</evidence>
<dbReference type="InterPro" id="IPR002347">
    <property type="entry name" value="SDR_fam"/>
</dbReference>
<dbReference type="FunFam" id="3.40.50.720:FF:000084">
    <property type="entry name" value="Short-chain dehydrogenase reductase"/>
    <property type="match status" value="1"/>
</dbReference>
<evidence type="ECO:0000256" key="2">
    <source>
        <dbReference type="ARBA" id="ARBA00023002"/>
    </source>
</evidence>